<gene>
    <name evidence="1" type="ORF">RhiirA4_477360</name>
</gene>
<dbReference type="EMBL" id="LLXI01002309">
    <property type="protein sequence ID" value="PKY56802.1"/>
    <property type="molecule type" value="Genomic_DNA"/>
</dbReference>
<dbReference type="VEuPathDB" id="FungiDB:FUN_002206"/>
<dbReference type="AlphaFoldDB" id="A0A2I1HD44"/>
<sequence>MVKAFNHLSDHMSVWFNLQGSPSFVISQIKDIYNSFVSTIRFKKLTSAQLAYLHSAIILPKVHFRSQVTYLPEDTLLRIVGSYYGLHRKLLSISRTFPSLALSSKLFTDDANPYTYLCQRLISRLMAWISAYSSGSFYSDWIIVTFRTLQVALKWPSSLDNIKDFSRWNSSRRSIHHHWIFQALRFLSESGLTVMLPVGLCLDLMPRQSVPLVTLSSELANSEKATWLSSPLWCLSQLIDPFRQFLFTWTDLKRMNLVPKNGKTPSWFTHLLAAPNLISHLPVSSARNCYYWIAGLDSSDSMIFGRVFYTVDVHGTRIVYFSHWITSPSNRFTLSPCQGCSLHDASIVDGPLQVRSVGYSHVRVPELFLVDPGIPSSIPTTVDVSPHMPTASPTLIPDIHLCSPLHIYLYADKLKTIVSSPDIIGCGWIQRDDDAFILASGSFLWTNNGPISPQASELGFIFQVLCLLPSNGSVDFYSMHSYASLYKNFCGFSPERRVCFSCYLLWMAIHERIVTLRLVCSFHTIAKVSTNPYLLRCNVLVDSLSSDDVSFSFKSLLDSPPFRRLLVVSLCNGVPLVVDPVAYWHTLYHRLDSASISSSHRFRLQLWFDELPLMFCLRFRYPGLYADDSLCLNCGVFMETLEHFFTCSLDEPITNDISSPISFRNRLLELLNQFLNRLARKASACPKAQLDMNALLSQLKALPSVGFSSLQNYLDTLRFTGLWFL</sequence>
<reference evidence="1 2" key="1">
    <citation type="submission" date="2015-10" db="EMBL/GenBank/DDBJ databases">
        <title>Genome analyses suggest a sexual origin of heterokaryosis in a supposedly ancient asexual fungus.</title>
        <authorList>
            <person name="Ropars J."/>
            <person name="Sedzielewska K."/>
            <person name="Noel J."/>
            <person name="Charron P."/>
            <person name="Farinelli L."/>
            <person name="Marton T."/>
            <person name="Kruger M."/>
            <person name="Pelin A."/>
            <person name="Brachmann A."/>
            <person name="Corradi N."/>
        </authorList>
    </citation>
    <scope>NUCLEOTIDE SEQUENCE [LARGE SCALE GENOMIC DNA]</scope>
    <source>
        <strain evidence="1 2">A4</strain>
    </source>
</reference>
<dbReference type="VEuPathDB" id="FungiDB:RhiirFUN_005367"/>
<proteinExistence type="predicted"/>
<organism evidence="1 2">
    <name type="scientific">Rhizophagus irregularis</name>
    <dbReference type="NCBI Taxonomy" id="588596"/>
    <lineage>
        <taxon>Eukaryota</taxon>
        <taxon>Fungi</taxon>
        <taxon>Fungi incertae sedis</taxon>
        <taxon>Mucoromycota</taxon>
        <taxon>Glomeromycotina</taxon>
        <taxon>Glomeromycetes</taxon>
        <taxon>Glomerales</taxon>
        <taxon>Glomeraceae</taxon>
        <taxon>Rhizophagus</taxon>
    </lineage>
</organism>
<name>A0A2I1HD44_9GLOM</name>
<protein>
    <submittedName>
        <fullName evidence="1">Uncharacterized protein</fullName>
    </submittedName>
</protein>
<evidence type="ECO:0000313" key="2">
    <source>
        <dbReference type="Proteomes" id="UP000234323"/>
    </source>
</evidence>
<dbReference type="Proteomes" id="UP000234323">
    <property type="component" value="Unassembled WGS sequence"/>
</dbReference>
<comment type="caution">
    <text evidence="1">The sequence shown here is derived from an EMBL/GenBank/DDBJ whole genome shotgun (WGS) entry which is preliminary data.</text>
</comment>
<dbReference type="VEuPathDB" id="FungiDB:RhiirA1_468710"/>
<accession>A0A2I1HD44</accession>
<keyword evidence="2" id="KW-1185">Reference proteome</keyword>
<evidence type="ECO:0000313" key="1">
    <source>
        <dbReference type="EMBL" id="PKY56802.1"/>
    </source>
</evidence>